<dbReference type="AlphaFoldDB" id="A0A6H5IMV7"/>
<keyword evidence="2" id="KW-1185">Reference proteome</keyword>
<dbReference type="EMBL" id="CADCXV010000883">
    <property type="protein sequence ID" value="CAB0037987.1"/>
    <property type="molecule type" value="Genomic_DNA"/>
</dbReference>
<sequence>MSAEVTSRARAVRVSTAESEIESREAARIHHLRTRTIAAYQREAGRHGVIERRRRHRYIGRCCIRTMQKRRIGKFNNRRCRRCGSENLAYKYSSYEDWC</sequence>
<reference evidence="1 2" key="1">
    <citation type="submission" date="2020-02" db="EMBL/GenBank/DDBJ databases">
        <authorList>
            <person name="Ferguson B K."/>
        </authorList>
    </citation>
    <scope>NUCLEOTIDE SEQUENCE [LARGE SCALE GENOMIC DNA]</scope>
</reference>
<gene>
    <name evidence="1" type="ORF">TBRA_LOCUS9784</name>
</gene>
<organism evidence="1 2">
    <name type="scientific">Trichogramma brassicae</name>
    <dbReference type="NCBI Taxonomy" id="86971"/>
    <lineage>
        <taxon>Eukaryota</taxon>
        <taxon>Metazoa</taxon>
        <taxon>Ecdysozoa</taxon>
        <taxon>Arthropoda</taxon>
        <taxon>Hexapoda</taxon>
        <taxon>Insecta</taxon>
        <taxon>Pterygota</taxon>
        <taxon>Neoptera</taxon>
        <taxon>Endopterygota</taxon>
        <taxon>Hymenoptera</taxon>
        <taxon>Apocrita</taxon>
        <taxon>Proctotrupomorpha</taxon>
        <taxon>Chalcidoidea</taxon>
        <taxon>Trichogrammatidae</taxon>
        <taxon>Trichogramma</taxon>
    </lineage>
</organism>
<dbReference type="Proteomes" id="UP000479190">
    <property type="component" value="Unassembled WGS sequence"/>
</dbReference>
<proteinExistence type="predicted"/>
<name>A0A6H5IMV7_9HYME</name>
<evidence type="ECO:0000313" key="1">
    <source>
        <dbReference type="EMBL" id="CAB0037987.1"/>
    </source>
</evidence>
<accession>A0A6H5IMV7</accession>
<protein>
    <submittedName>
        <fullName evidence="1">Uncharacterized protein</fullName>
    </submittedName>
</protein>
<evidence type="ECO:0000313" key="2">
    <source>
        <dbReference type="Proteomes" id="UP000479190"/>
    </source>
</evidence>